<sequence length="223" mass="23861">MSLPRSSLAAVLLPSLFLAPLTASATPPEGACEVKVEGAVKKSFSGKGGNMAVASDHWYTKAELRDALLKIEAMGAANPSEAAKAKVDKAMKEGAQMMGPLVLNCVSTEGMSKGNLNILPGSRNSMERIPFKPGKVRLVSDMPKPGELSVKLAIGEDTFVLTRPGELVLTRFDGSGITGTFRYEAKKFVPIYEPQGPEQKVTVVGTFDFPCPYPSEICRKAKR</sequence>
<reference evidence="2 4" key="1">
    <citation type="submission" date="2015-05" db="EMBL/GenBank/DDBJ databases">
        <title>Genome assembly of Archangium gephyra DSM 2261.</title>
        <authorList>
            <person name="Sharma G."/>
            <person name="Subramanian S."/>
        </authorList>
    </citation>
    <scope>NUCLEOTIDE SEQUENCE [LARGE SCALE GENOMIC DNA]</scope>
    <source>
        <strain evidence="2 4">DSM 2261</strain>
    </source>
</reference>
<dbReference type="EMBL" id="CP011509">
    <property type="protein sequence ID" value="AKJ07101.1"/>
    <property type="molecule type" value="Genomic_DNA"/>
</dbReference>
<evidence type="ECO:0000256" key="1">
    <source>
        <dbReference type="SAM" id="SignalP"/>
    </source>
</evidence>
<dbReference type="Proteomes" id="UP000035579">
    <property type="component" value="Chromosome"/>
</dbReference>
<evidence type="ECO:0000313" key="3">
    <source>
        <dbReference type="EMBL" id="REG26515.1"/>
    </source>
</evidence>
<gene>
    <name evidence="2" type="ORF">AA314_08727</name>
    <name evidence="3" type="ORF">ATI61_11164</name>
</gene>
<keyword evidence="1" id="KW-0732">Signal</keyword>
<dbReference type="AlphaFoldDB" id="A0AAC8QHD7"/>
<evidence type="ECO:0000313" key="4">
    <source>
        <dbReference type="Proteomes" id="UP000035579"/>
    </source>
</evidence>
<proteinExistence type="predicted"/>
<name>A0AAC8QHD7_9BACT</name>
<feature type="signal peptide" evidence="1">
    <location>
        <begin position="1"/>
        <end position="25"/>
    </location>
</feature>
<reference evidence="3 5" key="2">
    <citation type="submission" date="2018-08" db="EMBL/GenBank/DDBJ databases">
        <title>Genomic Encyclopedia of Archaeal and Bacterial Type Strains, Phase II (KMG-II): from individual species to whole genera.</title>
        <authorList>
            <person name="Goeker M."/>
        </authorList>
    </citation>
    <scope>NUCLEOTIDE SEQUENCE [LARGE SCALE GENOMIC DNA]</scope>
    <source>
        <strain evidence="3 5">DSM 2261</strain>
    </source>
</reference>
<evidence type="ECO:0008006" key="6">
    <source>
        <dbReference type="Google" id="ProtNLM"/>
    </source>
</evidence>
<evidence type="ECO:0000313" key="2">
    <source>
        <dbReference type="EMBL" id="AKJ07101.1"/>
    </source>
</evidence>
<keyword evidence="5" id="KW-1185">Reference proteome</keyword>
<dbReference type="RefSeq" id="WP_047860215.1">
    <property type="nucleotide sequence ID" value="NZ_CP011509.1"/>
</dbReference>
<dbReference type="EMBL" id="QUMU01000011">
    <property type="protein sequence ID" value="REG26515.1"/>
    <property type="molecule type" value="Genomic_DNA"/>
</dbReference>
<accession>A0AAC8QHD7</accession>
<dbReference type="KEGG" id="age:AA314_08727"/>
<dbReference type="Proteomes" id="UP000256345">
    <property type="component" value="Unassembled WGS sequence"/>
</dbReference>
<protein>
    <recommendedName>
        <fullName evidence="6">Lipoprotein</fullName>
    </recommendedName>
</protein>
<feature type="chain" id="PRO_5042076323" description="Lipoprotein" evidence="1">
    <location>
        <begin position="26"/>
        <end position="223"/>
    </location>
</feature>
<evidence type="ECO:0000313" key="5">
    <source>
        <dbReference type="Proteomes" id="UP000256345"/>
    </source>
</evidence>
<organism evidence="2 4">
    <name type="scientific">Archangium gephyra</name>
    <dbReference type="NCBI Taxonomy" id="48"/>
    <lineage>
        <taxon>Bacteria</taxon>
        <taxon>Pseudomonadati</taxon>
        <taxon>Myxococcota</taxon>
        <taxon>Myxococcia</taxon>
        <taxon>Myxococcales</taxon>
        <taxon>Cystobacterineae</taxon>
        <taxon>Archangiaceae</taxon>
        <taxon>Archangium</taxon>
    </lineage>
</organism>